<dbReference type="GO" id="GO:0000155">
    <property type="term" value="F:phosphorelay sensor kinase activity"/>
    <property type="evidence" value="ECO:0007669"/>
    <property type="project" value="InterPro"/>
</dbReference>
<feature type="transmembrane region" description="Helical" evidence="4">
    <location>
        <begin position="110"/>
        <end position="127"/>
    </location>
</feature>
<organism evidence="6 7">
    <name type="scientific">Pseudoalteromonas tetraodonis GFC</name>
    <dbReference type="NCBI Taxonomy" id="1315271"/>
    <lineage>
        <taxon>Bacteria</taxon>
        <taxon>Pseudomonadati</taxon>
        <taxon>Pseudomonadota</taxon>
        <taxon>Gammaproteobacteria</taxon>
        <taxon>Alteromonadales</taxon>
        <taxon>Pseudoalteromonadaceae</taxon>
        <taxon>Pseudoalteromonas</taxon>
    </lineage>
</organism>
<dbReference type="PANTHER" id="PTHR24421:SF63">
    <property type="entry name" value="SENSOR HISTIDINE KINASE DESK"/>
    <property type="match status" value="1"/>
</dbReference>
<feature type="transmembrane region" description="Helical" evidence="4">
    <location>
        <begin position="15"/>
        <end position="33"/>
    </location>
</feature>
<reference evidence="6" key="1">
    <citation type="journal article" date="2014" name="Int. J. Syst. Evol. Microbiol.">
        <title>Complete genome sequence of Corynebacterium casei LMG S-19264T (=DSM 44701T), isolated from a smear-ripened cheese.</title>
        <authorList>
            <consortium name="US DOE Joint Genome Institute (JGI-PGF)"/>
            <person name="Walter F."/>
            <person name="Albersmeier A."/>
            <person name="Kalinowski J."/>
            <person name="Ruckert C."/>
        </authorList>
    </citation>
    <scope>NUCLEOTIDE SEQUENCE</scope>
    <source>
        <strain evidence="6">NBRC 103034</strain>
    </source>
</reference>
<keyword evidence="4" id="KW-0472">Membrane</keyword>
<dbReference type="GO" id="GO:0016020">
    <property type="term" value="C:membrane"/>
    <property type="evidence" value="ECO:0007669"/>
    <property type="project" value="InterPro"/>
</dbReference>
<sequence length="367" mass="40534">MSSVNRFSQQSDKDFWKYGHLVFTGFYLLPMIIDFANFTANQITLSLAFYIAFILLYVKAINCKNRGVTKLFIAMLLVCFSATFYSAGTPTLFGFIAYVAGYTYSNYQRVYAALAIILTVLLSSYVGDIAKLEYFLAVALILCAALFSYGIAAKREHLHKIREQESAKQLEQLAAIAERERIARDLHDILGHSLSSIALKAELANKLNQGERYDQANNEIAQVANLARQLLSDVRSAVSDLKQLDLVSQIAQLKQTLIAQGFNIKFNVNLATLPVKVEGIASLIIKESVTNLLRHSSTKNGSINIEQTKQQLIINVIDNAPCTTLKAGNGLNGIKERAEQLNGNATFTCGDTFTLTVVLPLSAEDLK</sequence>
<keyword evidence="2 6" id="KW-0418">Kinase</keyword>
<accession>A0AA37W237</accession>
<feature type="transmembrane region" description="Helical" evidence="4">
    <location>
        <begin position="134"/>
        <end position="152"/>
    </location>
</feature>
<dbReference type="Gene3D" id="3.30.565.10">
    <property type="entry name" value="Histidine kinase-like ATPase, C-terminal domain"/>
    <property type="match status" value="1"/>
</dbReference>
<evidence type="ECO:0000256" key="3">
    <source>
        <dbReference type="ARBA" id="ARBA00023012"/>
    </source>
</evidence>
<name>A0AA37W237_9GAMM</name>
<keyword evidence="1" id="KW-0808">Transferase</keyword>
<dbReference type="RefSeq" id="WP_013464083.1">
    <property type="nucleotide sequence ID" value="NZ_BJXY01000025.1"/>
</dbReference>
<dbReference type="EMBL" id="BSNE01000003">
    <property type="protein sequence ID" value="GLQ02057.1"/>
    <property type="molecule type" value="Genomic_DNA"/>
</dbReference>
<dbReference type="Pfam" id="PF07730">
    <property type="entry name" value="HisKA_3"/>
    <property type="match status" value="1"/>
</dbReference>
<dbReference type="GeneID" id="99694615"/>
<keyword evidence="4" id="KW-1133">Transmembrane helix</keyword>
<gene>
    <name evidence="6" type="ORF">GCM10007914_09380</name>
</gene>
<feature type="domain" description="Signal transduction histidine kinase subgroup 3 dimerisation and phosphoacceptor" evidence="5">
    <location>
        <begin position="178"/>
        <end position="244"/>
    </location>
</feature>
<dbReference type="InterPro" id="IPR011712">
    <property type="entry name" value="Sig_transdc_His_kin_sub3_dim/P"/>
</dbReference>
<proteinExistence type="predicted"/>
<dbReference type="PANTHER" id="PTHR24421">
    <property type="entry name" value="NITRATE/NITRITE SENSOR PROTEIN NARX-RELATED"/>
    <property type="match status" value="1"/>
</dbReference>
<keyword evidence="4" id="KW-0812">Transmembrane</keyword>
<feature type="transmembrane region" description="Helical" evidence="4">
    <location>
        <begin position="71"/>
        <end position="98"/>
    </location>
</feature>
<evidence type="ECO:0000313" key="6">
    <source>
        <dbReference type="EMBL" id="GLQ02057.1"/>
    </source>
</evidence>
<evidence type="ECO:0000259" key="5">
    <source>
        <dbReference type="Pfam" id="PF07730"/>
    </source>
</evidence>
<evidence type="ECO:0000256" key="4">
    <source>
        <dbReference type="SAM" id="Phobius"/>
    </source>
</evidence>
<dbReference type="InterPro" id="IPR050482">
    <property type="entry name" value="Sensor_HK_TwoCompSys"/>
</dbReference>
<dbReference type="InterPro" id="IPR036890">
    <property type="entry name" value="HATPase_C_sf"/>
</dbReference>
<dbReference type="GO" id="GO:0046983">
    <property type="term" value="F:protein dimerization activity"/>
    <property type="evidence" value="ECO:0007669"/>
    <property type="project" value="InterPro"/>
</dbReference>
<evidence type="ECO:0000256" key="2">
    <source>
        <dbReference type="ARBA" id="ARBA00022777"/>
    </source>
</evidence>
<evidence type="ECO:0000256" key="1">
    <source>
        <dbReference type="ARBA" id="ARBA00022679"/>
    </source>
</evidence>
<keyword evidence="3" id="KW-0902">Two-component regulatory system</keyword>
<dbReference type="Proteomes" id="UP001161408">
    <property type="component" value="Unassembled WGS sequence"/>
</dbReference>
<evidence type="ECO:0000313" key="7">
    <source>
        <dbReference type="Proteomes" id="UP001161408"/>
    </source>
</evidence>
<feature type="transmembrane region" description="Helical" evidence="4">
    <location>
        <begin position="39"/>
        <end position="59"/>
    </location>
</feature>
<comment type="caution">
    <text evidence="6">The sequence shown here is derived from an EMBL/GenBank/DDBJ whole genome shotgun (WGS) entry which is preliminary data.</text>
</comment>
<protein>
    <submittedName>
        <fullName evidence="6">Two-component sensor histidine kinase</fullName>
    </submittedName>
</protein>
<dbReference type="AlphaFoldDB" id="A0AA37W237"/>
<reference evidence="6" key="2">
    <citation type="submission" date="2023-01" db="EMBL/GenBank/DDBJ databases">
        <title>Draft genome sequence of Pseudoalteromonas tetraodonis strain NBRC 103034.</title>
        <authorList>
            <person name="Sun Q."/>
            <person name="Mori K."/>
        </authorList>
    </citation>
    <scope>NUCLEOTIDE SEQUENCE</scope>
    <source>
        <strain evidence="6">NBRC 103034</strain>
    </source>
</reference>
<keyword evidence="7" id="KW-1185">Reference proteome</keyword>
<dbReference type="Gene3D" id="1.20.5.1930">
    <property type="match status" value="1"/>
</dbReference>